<evidence type="ECO:0000256" key="1">
    <source>
        <dbReference type="SAM" id="MobiDB-lite"/>
    </source>
</evidence>
<sequence>MACETYRRPCPGPLCCRRKLRTTGKLHEVARDQGVGTQDRANAEVSTPHWPSPVAPLVTTNLDPLQRLIPCPRLVLSTTSAAAGLVPDPGAALAMGDTGRGPTWFREERAVLLLRLAVSKGGTMHEDFHRLMREAGRGCGWRLRHGIIGVNVVRRRHQKTSLVLAIFGPQRCKYSGSLL</sequence>
<dbReference type="EMBL" id="KQ964247">
    <property type="protein sequence ID" value="KXJ94239.1"/>
    <property type="molecule type" value="Genomic_DNA"/>
</dbReference>
<reference evidence="3" key="1">
    <citation type="submission" date="2016-02" db="EMBL/GenBank/DDBJ databases">
        <title>Draft genome sequence of Microdochium bolleyi, a fungal endophyte of beachgrass.</title>
        <authorList>
            <consortium name="DOE Joint Genome Institute"/>
            <person name="David A.S."/>
            <person name="May G."/>
            <person name="Haridas S."/>
            <person name="Lim J."/>
            <person name="Wang M."/>
            <person name="Labutti K."/>
            <person name="Lipzen A."/>
            <person name="Barry K."/>
            <person name="Grigoriev I.V."/>
        </authorList>
    </citation>
    <scope>NUCLEOTIDE SEQUENCE [LARGE SCALE GENOMIC DNA]</scope>
    <source>
        <strain evidence="3">J235TASD1</strain>
    </source>
</reference>
<accession>A0A136JAM0</accession>
<name>A0A136JAM0_9PEZI</name>
<keyword evidence="3" id="KW-1185">Reference proteome</keyword>
<dbReference type="InParanoid" id="A0A136JAM0"/>
<gene>
    <name evidence="2" type="ORF">Micbo1qcDRAFT_173070</name>
</gene>
<organism evidence="2 3">
    <name type="scientific">Microdochium bolleyi</name>
    <dbReference type="NCBI Taxonomy" id="196109"/>
    <lineage>
        <taxon>Eukaryota</taxon>
        <taxon>Fungi</taxon>
        <taxon>Dikarya</taxon>
        <taxon>Ascomycota</taxon>
        <taxon>Pezizomycotina</taxon>
        <taxon>Sordariomycetes</taxon>
        <taxon>Xylariomycetidae</taxon>
        <taxon>Xylariales</taxon>
        <taxon>Microdochiaceae</taxon>
        <taxon>Microdochium</taxon>
    </lineage>
</organism>
<evidence type="ECO:0000313" key="2">
    <source>
        <dbReference type="EMBL" id="KXJ94239.1"/>
    </source>
</evidence>
<dbReference type="AlphaFoldDB" id="A0A136JAM0"/>
<dbReference type="Proteomes" id="UP000070501">
    <property type="component" value="Unassembled WGS sequence"/>
</dbReference>
<evidence type="ECO:0000313" key="3">
    <source>
        <dbReference type="Proteomes" id="UP000070501"/>
    </source>
</evidence>
<feature type="region of interest" description="Disordered" evidence="1">
    <location>
        <begin position="34"/>
        <end position="53"/>
    </location>
</feature>
<proteinExistence type="predicted"/>
<protein>
    <submittedName>
        <fullName evidence="2">Uncharacterized protein</fullName>
    </submittedName>
</protein>